<dbReference type="FunFam" id="3.40.50.720:FF:000013">
    <property type="entry name" value="Malate dehydrogenase"/>
    <property type="match status" value="1"/>
</dbReference>
<dbReference type="PIRSF" id="PIRSF000102">
    <property type="entry name" value="Lac_mal_DH"/>
    <property type="match status" value="1"/>
</dbReference>
<feature type="domain" description="Lactate/malate dehydrogenase C-terminal" evidence="14">
    <location>
        <begin position="172"/>
        <end position="335"/>
    </location>
</feature>
<dbReference type="eggNOG" id="KOG1494">
    <property type="taxonomic scope" value="Eukaryota"/>
</dbReference>
<feature type="domain" description="Lactate/malate dehydrogenase N-terminal" evidence="13">
    <location>
        <begin position="24"/>
        <end position="170"/>
    </location>
</feature>
<feature type="binding site" evidence="10">
    <location>
        <position position="119"/>
    </location>
    <ligand>
        <name>NAD(+)</name>
        <dbReference type="ChEBI" id="CHEBI:57540"/>
    </ligand>
</feature>
<evidence type="ECO:0000256" key="10">
    <source>
        <dbReference type="PIRSR" id="PIRSR000102-3"/>
    </source>
</evidence>
<dbReference type="Proteomes" id="UP000007799">
    <property type="component" value="Unassembled WGS sequence"/>
</dbReference>
<evidence type="ECO:0000259" key="14">
    <source>
        <dbReference type="Pfam" id="PF02866"/>
    </source>
</evidence>
<feature type="binding site" evidence="10">
    <location>
        <begin position="30"/>
        <end position="36"/>
    </location>
    <ligand>
        <name>NAD(+)</name>
        <dbReference type="ChEBI" id="CHEBI:57540"/>
    </ligand>
</feature>
<evidence type="ECO:0000259" key="13">
    <source>
        <dbReference type="Pfam" id="PF00056"/>
    </source>
</evidence>
<feature type="binding site" evidence="10">
    <location>
        <position position="59"/>
    </location>
    <ligand>
        <name>NAD(+)</name>
        <dbReference type="ChEBI" id="CHEBI:57540"/>
    </ligand>
</feature>
<dbReference type="InParanoid" id="F2US16"/>
<dbReference type="NCBIfam" id="TIGR01772">
    <property type="entry name" value="MDH_euk_gproteo"/>
    <property type="match status" value="1"/>
</dbReference>
<evidence type="ECO:0000256" key="11">
    <source>
        <dbReference type="RuleBase" id="RU003369"/>
    </source>
</evidence>
<dbReference type="GeneID" id="16068512"/>
<dbReference type="FunCoup" id="F2US16">
    <property type="interactions" value="1398"/>
</dbReference>
<evidence type="ECO:0000256" key="9">
    <source>
        <dbReference type="PIRSR" id="PIRSR000102-2"/>
    </source>
</evidence>
<comment type="similarity">
    <text evidence="1">Belongs to the LDH/MDH superfamily. MDH type 1 family.</text>
</comment>
<keyword evidence="16" id="KW-1185">Reference proteome</keyword>
<dbReference type="OrthoDB" id="755699at2759"/>
<sequence length="343" mass="36268">MMLSRAIKFAPAARSLSTSVQNNMKVAVLGGAGGIGQPLSMLMKLSHPPAFVDEVAVYDIQHAKGVAADLSHIDTAAKVTGHDGEGELADALKGSNIVIIPAGVPRKPGMTRDDLFNTNASIVASLAEACAINCPEACIAVISNPVNSTVAIAAEALKKHGVYDPRRLFGVTTLDVVRARTFIAGKKGFDPKDVSVPVIGGHAGGTILPLLSRTEPATSFTDEERDALTHRIQNGGTEVVEAKAGAGSATLSMAWAGAQFAFALVRALNGEKNVVECTMVESDVTSCQYFSSQVELGVNGVERNLGLGDLSDYEKQKLEAEVIPELQKSIEKGQKWFHEQYQK</sequence>
<evidence type="ECO:0000256" key="12">
    <source>
        <dbReference type="RuleBase" id="RU003405"/>
    </source>
</evidence>
<dbReference type="InterPro" id="IPR001252">
    <property type="entry name" value="Malate_DH_AS"/>
</dbReference>
<evidence type="ECO:0000256" key="8">
    <source>
        <dbReference type="PIRSR" id="PIRSR000102-1"/>
    </source>
</evidence>
<feature type="binding site" evidence="10">
    <location>
        <position position="253"/>
    </location>
    <ligand>
        <name>NAD(+)</name>
        <dbReference type="ChEBI" id="CHEBI:57540"/>
    </ligand>
</feature>
<evidence type="ECO:0000256" key="4">
    <source>
        <dbReference type="ARBA" id="ARBA00022532"/>
    </source>
</evidence>
<dbReference type="GO" id="GO:0006099">
    <property type="term" value="P:tricarboxylic acid cycle"/>
    <property type="evidence" value="ECO:0007669"/>
    <property type="project" value="UniProtKB-KW"/>
</dbReference>
<dbReference type="InterPro" id="IPR001557">
    <property type="entry name" value="L-lactate/malate_DH"/>
</dbReference>
<dbReference type="KEGG" id="sre:PTSG_11066"/>
<keyword evidence="4 12" id="KW-0816">Tricarboxylic acid cycle</keyword>
<keyword evidence="5 11" id="KW-0560">Oxidoreductase</keyword>
<evidence type="ECO:0000313" key="15">
    <source>
        <dbReference type="EMBL" id="EGD80421.1"/>
    </source>
</evidence>
<dbReference type="GO" id="GO:0006108">
    <property type="term" value="P:malate metabolic process"/>
    <property type="evidence" value="ECO:0007669"/>
    <property type="project" value="InterPro"/>
</dbReference>
<evidence type="ECO:0000256" key="3">
    <source>
        <dbReference type="ARBA" id="ARBA00012995"/>
    </source>
</evidence>
<feature type="binding site" evidence="9">
    <location>
        <position position="178"/>
    </location>
    <ligand>
        <name>substrate</name>
    </ligand>
</feature>
<dbReference type="CDD" id="cd01337">
    <property type="entry name" value="MDH_glyoxysomal_mitochondrial"/>
    <property type="match status" value="1"/>
</dbReference>
<protein>
    <recommendedName>
        <fullName evidence="3 12">Malate dehydrogenase</fullName>
        <ecNumber evidence="3 12">1.1.1.37</ecNumber>
    </recommendedName>
</protein>
<dbReference type="SUPFAM" id="SSF51735">
    <property type="entry name" value="NAD(P)-binding Rossmann-fold domains"/>
    <property type="match status" value="1"/>
</dbReference>
<dbReference type="FunFam" id="3.90.110.10:FF:000001">
    <property type="entry name" value="Malate dehydrogenase"/>
    <property type="match status" value="1"/>
</dbReference>
<dbReference type="Pfam" id="PF02866">
    <property type="entry name" value="Ldh_1_C"/>
    <property type="match status" value="1"/>
</dbReference>
<dbReference type="InterPro" id="IPR001236">
    <property type="entry name" value="Lactate/malate_DH_N"/>
</dbReference>
<accession>F2US16</accession>
<dbReference type="InterPro" id="IPR036291">
    <property type="entry name" value="NAD(P)-bd_dom_sf"/>
</dbReference>
<dbReference type="RefSeq" id="XP_004987985.1">
    <property type="nucleotide sequence ID" value="XM_004987928.1"/>
</dbReference>
<feature type="binding site" evidence="10">
    <location>
        <begin position="142"/>
        <end position="144"/>
    </location>
    <ligand>
        <name>NAD(+)</name>
        <dbReference type="ChEBI" id="CHEBI:57540"/>
    </ligand>
</feature>
<gene>
    <name evidence="15" type="ORF">PTSG_11066</name>
</gene>
<reference evidence="15" key="1">
    <citation type="submission" date="2009-08" db="EMBL/GenBank/DDBJ databases">
        <title>Annotation of Salpingoeca rosetta.</title>
        <authorList>
            <consortium name="The Broad Institute Genome Sequencing Platform"/>
            <person name="Russ C."/>
            <person name="Cuomo C."/>
            <person name="Burger G."/>
            <person name="Gray M.W."/>
            <person name="Holland P.W.H."/>
            <person name="King N."/>
            <person name="Lang F.B.F."/>
            <person name="Roger A.J."/>
            <person name="Ruiz-Trillo I."/>
            <person name="Young S.K."/>
            <person name="Zeng Q."/>
            <person name="Gargeya S."/>
            <person name="Alvarado L."/>
            <person name="Berlin A."/>
            <person name="Chapman S.B."/>
            <person name="Chen Z."/>
            <person name="Freedman E."/>
            <person name="Gellesch M."/>
            <person name="Goldberg J."/>
            <person name="Griggs A."/>
            <person name="Gujja S."/>
            <person name="Heilman E."/>
            <person name="Heiman D."/>
            <person name="Howarth C."/>
            <person name="Mehta T."/>
            <person name="Neiman D."/>
            <person name="Pearson M."/>
            <person name="Roberts A."/>
            <person name="Saif S."/>
            <person name="Shea T."/>
            <person name="Shenoy N."/>
            <person name="Sisk P."/>
            <person name="Stolte C."/>
            <person name="Sykes S."/>
            <person name="White J."/>
            <person name="Yandava C."/>
            <person name="Haas B."/>
            <person name="Nusbaum C."/>
            <person name="Birren B."/>
        </authorList>
    </citation>
    <scope>NUCLEOTIDE SEQUENCE [LARGE SCALE GENOMIC DNA]</scope>
    <source>
        <strain evidence="15">ATCC 50818</strain>
    </source>
</reference>
<evidence type="ECO:0000256" key="6">
    <source>
        <dbReference type="ARBA" id="ARBA00023027"/>
    </source>
</evidence>
<dbReference type="OMA" id="ASCAEYI"/>
<comment type="subunit">
    <text evidence="2">Homodimer.</text>
</comment>
<evidence type="ECO:0000313" key="16">
    <source>
        <dbReference type="Proteomes" id="UP000007799"/>
    </source>
</evidence>
<evidence type="ECO:0000256" key="7">
    <source>
        <dbReference type="ARBA" id="ARBA00048313"/>
    </source>
</evidence>
<dbReference type="Gene3D" id="3.40.50.720">
    <property type="entry name" value="NAD(P)-binding Rossmann-like Domain"/>
    <property type="match status" value="1"/>
</dbReference>
<dbReference type="InterPro" id="IPR022383">
    <property type="entry name" value="Lactate/malate_DH_C"/>
</dbReference>
<dbReference type="PANTHER" id="PTHR11540:SF16">
    <property type="entry name" value="MALATE DEHYDROGENASE, MITOCHONDRIAL"/>
    <property type="match status" value="1"/>
</dbReference>
<feature type="binding site" evidence="9">
    <location>
        <position position="106"/>
    </location>
    <ligand>
        <name>substrate</name>
    </ligand>
</feature>
<evidence type="ECO:0000256" key="1">
    <source>
        <dbReference type="ARBA" id="ARBA00008824"/>
    </source>
</evidence>
<dbReference type="InterPro" id="IPR015955">
    <property type="entry name" value="Lactate_DH/Glyco_Ohase_4_C"/>
</dbReference>
<dbReference type="InterPro" id="IPR010097">
    <property type="entry name" value="Malate_DH_type1"/>
</dbReference>
<dbReference type="AlphaFoldDB" id="F2US16"/>
<dbReference type="SUPFAM" id="SSF56327">
    <property type="entry name" value="LDH C-terminal domain-like"/>
    <property type="match status" value="1"/>
</dbReference>
<organism evidence="16">
    <name type="scientific">Salpingoeca rosetta (strain ATCC 50818 / BSB-021)</name>
    <dbReference type="NCBI Taxonomy" id="946362"/>
    <lineage>
        <taxon>Eukaryota</taxon>
        <taxon>Choanoflagellata</taxon>
        <taxon>Craspedida</taxon>
        <taxon>Salpingoecidae</taxon>
        <taxon>Salpingoeca</taxon>
    </lineage>
</organism>
<evidence type="ECO:0000256" key="2">
    <source>
        <dbReference type="ARBA" id="ARBA00011738"/>
    </source>
</evidence>
<name>F2US16_SALR5</name>
<dbReference type="Pfam" id="PF00056">
    <property type="entry name" value="Ldh_1_N"/>
    <property type="match status" value="1"/>
</dbReference>
<dbReference type="GO" id="GO:0005739">
    <property type="term" value="C:mitochondrion"/>
    <property type="evidence" value="ECO:0007669"/>
    <property type="project" value="TreeGrafter"/>
</dbReference>
<keyword evidence="6 10" id="KW-0520">NAD</keyword>
<proteinExistence type="inferred from homology"/>
<dbReference type="Gene3D" id="3.90.110.10">
    <property type="entry name" value="Lactate dehydrogenase/glycoside hydrolase, family 4, C-terminal"/>
    <property type="match status" value="1"/>
</dbReference>
<dbReference type="EMBL" id="GL832993">
    <property type="protein sequence ID" value="EGD80421.1"/>
    <property type="molecule type" value="Genomic_DNA"/>
</dbReference>
<feature type="binding site" evidence="9">
    <location>
        <position position="112"/>
    </location>
    <ligand>
        <name>substrate</name>
    </ligand>
</feature>
<evidence type="ECO:0000256" key="5">
    <source>
        <dbReference type="ARBA" id="ARBA00023002"/>
    </source>
</evidence>
<comment type="catalytic activity">
    <reaction evidence="7 12">
        <text>(S)-malate + NAD(+) = oxaloacetate + NADH + H(+)</text>
        <dbReference type="Rhea" id="RHEA:21432"/>
        <dbReference type="ChEBI" id="CHEBI:15378"/>
        <dbReference type="ChEBI" id="CHEBI:15589"/>
        <dbReference type="ChEBI" id="CHEBI:16452"/>
        <dbReference type="ChEBI" id="CHEBI:57540"/>
        <dbReference type="ChEBI" id="CHEBI:57945"/>
        <dbReference type="EC" id="1.1.1.37"/>
    </reaction>
</comment>
<dbReference type="PANTHER" id="PTHR11540">
    <property type="entry name" value="MALATE AND LACTATE DEHYDROGENASE"/>
    <property type="match status" value="1"/>
</dbReference>
<feature type="active site" description="Proton acceptor" evidence="8">
    <location>
        <position position="202"/>
    </location>
</feature>
<dbReference type="STRING" id="946362.F2US16"/>
<dbReference type="EC" id="1.1.1.37" evidence="3 12"/>
<feature type="binding site" evidence="9">
    <location>
        <position position="144"/>
    </location>
    <ligand>
        <name>substrate</name>
    </ligand>
</feature>
<dbReference type="GO" id="GO:0030060">
    <property type="term" value="F:L-malate dehydrogenase (NAD+) activity"/>
    <property type="evidence" value="ECO:0007669"/>
    <property type="project" value="UniProtKB-EC"/>
</dbReference>
<dbReference type="PROSITE" id="PS00068">
    <property type="entry name" value="MDH"/>
    <property type="match status" value="1"/>
</dbReference>